<keyword evidence="5" id="KW-0963">Cytoplasm</keyword>
<evidence type="ECO:0000256" key="2">
    <source>
        <dbReference type="ARBA" id="ARBA00022723"/>
    </source>
</evidence>
<dbReference type="PROSITE" id="PS00387">
    <property type="entry name" value="PPASE"/>
    <property type="match status" value="1"/>
</dbReference>
<keyword evidence="4 5" id="KW-0460">Magnesium</keyword>
<accession>A0ABZ0UQC5</accession>
<dbReference type="Gene3D" id="3.90.80.10">
    <property type="entry name" value="Inorganic pyrophosphatase"/>
    <property type="match status" value="1"/>
</dbReference>
<feature type="binding site" evidence="5">
    <location>
        <position position="65"/>
    </location>
    <ligand>
        <name>Mg(2+)</name>
        <dbReference type="ChEBI" id="CHEBI:18420"/>
        <label>1</label>
    </ligand>
</feature>
<comment type="cofactor">
    <cofactor evidence="1 5">
        <name>Mg(2+)</name>
        <dbReference type="ChEBI" id="CHEBI:18420"/>
    </cofactor>
</comment>
<evidence type="ECO:0000256" key="4">
    <source>
        <dbReference type="ARBA" id="ARBA00022842"/>
    </source>
</evidence>
<feature type="binding site" evidence="5">
    <location>
        <position position="70"/>
    </location>
    <ligand>
        <name>Mg(2+)</name>
        <dbReference type="ChEBI" id="CHEBI:18420"/>
        <label>2</label>
    </ligand>
</feature>
<keyword evidence="2 5" id="KW-0479">Metal-binding</keyword>
<comment type="subunit">
    <text evidence="5">Homohexamer.</text>
</comment>
<keyword evidence="7" id="KW-1185">Reference proteome</keyword>
<sequence length="174" mass="19416">MLIDKIAAQNSQGEINVIIEIPMNAPPVKYEFDKDSGAIFVDRFIQTSMFYPCNYGFVPHTLSGDGDPVDVLVISNYPVIPGSVIRARPVAVLMMEDESGIDEKIIAVPVSKLDPSFSTVQDLEDLNSVLKQRISHFFEHYKDLEKGKWVKVTGFEGAQKARTLIKEGVDRKLS</sequence>
<feature type="binding site" evidence="5">
    <location>
        <position position="43"/>
    </location>
    <ligand>
        <name>substrate</name>
    </ligand>
</feature>
<feature type="binding site" evidence="5">
    <location>
        <position position="141"/>
    </location>
    <ligand>
        <name>substrate</name>
    </ligand>
</feature>
<comment type="subcellular location">
    <subcellularLocation>
        <location evidence="5">Cytoplasm</location>
    </subcellularLocation>
</comment>
<dbReference type="Proteomes" id="UP001326613">
    <property type="component" value="Chromosome"/>
</dbReference>
<dbReference type="SUPFAM" id="SSF50324">
    <property type="entry name" value="Inorganic pyrophosphatase"/>
    <property type="match status" value="1"/>
</dbReference>
<dbReference type="EMBL" id="CP112932">
    <property type="protein sequence ID" value="WPY00244.1"/>
    <property type="molecule type" value="Genomic_DNA"/>
</dbReference>
<proteinExistence type="inferred from homology"/>
<evidence type="ECO:0000256" key="3">
    <source>
        <dbReference type="ARBA" id="ARBA00022801"/>
    </source>
</evidence>
<evidence type="ECO:0000256" key="5">
    <source>
        <dbReference type="HAMAP-Rule" id="MF_00209"/>
    </source>
</evidence>
<organism evidence="6 7">
    <name type="scientific">Candidatus Trichorickettsia mobilis</name>
    <dbReference type="NCBI Taxonomy" id="1346319"/>
    <lineage>
        <taxon>Bacteria</taxon>
        <taxon>Pseudomonadati</taxon>
        <taxon>Pseudomonadota</taxon>
        <taxon>Alphaproteobacteria</taxon>
        <taxon>Rickettsiales</taxon>
        <taxon>Rickettsiaceae</taxon>
        <taxon>Rickettsieae</taxon>
        <taxon>Candidatus Trichorickettsia</taxon>
    </lineage>
</organism>
<evidence type="ECO:0000256" key="1">
    <source>
        <dbReference type="ARBA" id="ARBA00001946"/>
    </source>
</evidence>
<dbReference type="PANTHER" id="PTHR10286">
    <property type="entry name" value="INORGANIC PYROPHOSPHATASE"/>
    <property type="match status" value="1"/>
</dbReference>
<evidence type="ECO:0000313" key="6">
    <source>
        <dbReference type="EMBL" id="WPY00244.1"/>
    </source>
</evidence>
<feature type="binding site" evidence="5">
    <location>
        <position position="70"/>
    </location>
    <ligand>
        <name>Mg(2+)</name>
        <dbReference type="ChEBI" id="CHEBI:18420"/>
        <label>1</label>
    </ligand>
</feature>
<comment type="function">
    <text evidence="5">Catalyzes the hydrolysis of inorganic pyrophosphate (PPi) forming two phosphate ions.</text>
</comment>
<dbReference type="InterPro" id="IPR036649">
    <property type="entry name" value="Pyrophosphatase_sf"/>
</dbReference>
<comment type="similarity">
    <text evidence="5">Belongs to the PPase family.</text>
</comment>
<name>A0ABZ0UQC5_9RICK</name>
<dbReference type="RefSeq" id="WP_323738333.1">
    <property type="nucleotide sequence ID" value="NZ_CP112932.1"/>
</dbReference>
<dbReference type="CDD" id="cd00412">
    <property type="entry name" value="pyrophosphatase"/>
    <property type="match status" value="1"/>
</dbReference>
<feature type="binding site" evidence="5">
    <location>
        <position position="29"/>
    </location>
    <ligand>
        <name>substrate</name>
    </ligand>
</feature>
<keyword evidence="3 5" id="KW-0378">Hydrolase</keyword>
<comment type="catalytic activity">
    <reaction evidence="5">
        <text>diphosphate + H2O = 2 phosphate + H(+)</text>
        <dbReference type="Rhea" id="RHEA:24576"/>
        <dbReference type="ChEBI" id="CHEBI:15377"/>
        <dbReference type="ChEBI" id="CHEBI:15378"/>
        <dbReference type="ChEBI" id="CHEBI:33019"/>
        <dbReference type="ChEBI" id="CHEBI:43474"/>
        <dbReference type="EC" id="3.6.1.1"/>
    </reaction>
</comment>
<reference evidence="6 7" key="1">
    <citation type="submission" date="2022-10" db="EMBL/GenBank/DDBJ databases">
        <title>Host association and intracellularity evolved multiple times independently in the Rickettsiales.</title>
        <authorList>
            <person name="Castelli M."/>
            <person name="Nardi T."/>
            <person name="Gammuto L."/>
            <person name="Bellinzona G."/>
            <person name="Sabaneyeva E."/>
            <person name="Potekhin A."/>
            <person name="Serra V."/>
            <person name="Petroni G."/>
            <person name="Sassera D."/>
        </authorList>
    </citation>
    <scope>NUCLEOTIDE SEQUENCE [LARGE SCALE GENOMIC DNA]</scope>
    <source>
        <strain evidence="6 7">Kr 154-4</strain>
    </source>
</reference>
<protein>
    <recommendedName>
        <fullName evidence="5">Inorganic pyrophosphatase</fullName>
        <ecNumber evidence="5">3.6.1.1</ecNumber>
    </recommendedName>
    <alternativeName>
        <fullName evidence="5">Pyrophosphate phospho-hydrolase</fullName>
        <shortName evidence="5">PPase</shortName>
    </alternativeName>
</protein>
<feature type="binding site" evidence="5">
    <location>
        <position position="55"/>
    </location>
    <ligand>
        <name>substrate</name>
    </ligand>
</feature>
<dbReference type="NCBIfam" id="NF002317">
    <property type="entry name" value="PRK01250.1"/>
    <property type="match status" value="1"/>
</dbReference>
<dbReference type="InterPro" id="IPR008162">
    <property type="entry name" value="Pyrophosphatase"/>
</dbReference>
<dbReference type="EC" id="3.6.1.1" evidence="5"/>
<gene>
    <name evidence="5" type="primary">ppa</name>
    <name evidence="6" type="ORF">Trichorick_00116</name>
</gene>
<feature type="binding site" evidence="5">
    <location>
        <position position="102"/>
    </location>
    <ligand>
        <name>Mg(2+)</name>
        <dbReference type="ChEBI" id="CHEBI:18420"/>
        <label>1</label>
    </ligand>
</feature>
<dbReference type="HAMAP" id="MF_00209">
    <property type="entry name" value="Inorganic_PPase"/>
    <property type="match status" value="1"/>
</dbReference>
<dbReference type="Pfam" id="PF00719">
    <property type="entry name" value="Pyrophosphatase"/>
    <property type="match status" value="1"/>
</dbReference>
<evidence type="ECO:0000313" key="7">
    <source>
        <dbReference type="Proteomes" id="UP001326613"/>
    </source>
</evidence>